<sequence length="289" mass="32481">MPLAIIGNNFTSEWDARASFMLKSALREALDSAELNEDQIIRVFKDMAGAGDGEGDGMVDFDEFKTVIRAYGLTEISVADLRAVFDLLDVQGEESIKWLDMAISFYPEFKQLQDMRSAEEHDAEASYLRGSVRKSRKGRIGRQKSSNRIKGSKKRGSKCIKRHKSSMGVEDGGLTVEDMERLLGAWSSQNRAMTRLEARVESLDHSAEQMMECMTEEANELKDTLAALCEMSERLQSKFINTLKQQISGLDDENITITSMITKGYGSLMKGLTGTYQTSQRFNSERFQS</sequence>
<evidence type="ECO:0000259" key="3">
    <source>
        <dbReference type="PROSITE" id="PS50222"/>
    </source>
</evidence>
<comment type="caution">
    <text evidence="4">The sequence shown here is derived from an EMBL/GenBank/DDBJ whole genome shotgun (WGS) entry which is preliminary data.</text>
</comment>
<dbReference type="SUPFAM" id="SSF47473">
    <property type="entry name" value="EF-hand"/>
    <property type="match status" value="1"/>
</dbReference>
<accession>A0AAE0BEG9</accession>
<feature type="domain" description="EF-hand" evidence="3">
    <location>
        <begin position="39"/>
        <end position="74"/>
    </location>
</feature>
<dbReference type="Proteomes" id="UP001190700">
    <property type="component" value="Unassembled WGS sequence"/>
</dbReference>
<dbReference type="Gene3D" id="1.10.238.10">
    <property type="entry name" value="EF-hand"/>
    <property type="match status" value="1"/>
</dbReference>
<name>A0AAE0BEG9_9CHLO</name>
<dbReference type="GO" id="GO:0005509">
    <property type="term" value="F:calcium ion binding"/>
    <property type="evidence" value="ECO:0007669"/>
    <property type="project" value="InterPro"/>
</dbReference>
<feature type="region of interest" description="Disordered" evidence="2">
    <location>
        <begin position="134"/>
        <end position="157"/>
    </location>
</feature>
<dbReference type="EMBL" id="LGRX02035362">
    <property type="protein sequence ID" value="KAK3235123.1"/>
    <property type="molecule type" value="Genomic_DNA"/>
</dbReference>
<evidence type="ECO:0000313" key="4">
    <source>
        <dbReference type="EMBL" id="KAK3235123.1"/>
    </source>
</evidence>
<evidence type="ECO:0000256" key="1">
    <source>
        <dbReference type="SAM" id="Coils"/>
    </source>
</evidence>
<dbReference type="PROSITE" id="PS50222">
    <property type="entry name" value="EF_HAND_2"/>
    <property type="match status" value="1"/>
</dbReference>
<evidence type="ECO:0000313" key="5">
    <source>
        <dbReference type="Proteomes" id="UP001190700"/>
    </source>
</evidence>
<protein>
    <recommendedName>
        <fullName evidence="3">EF-hand domain-containing protein</fullName>
    </recommendedName>
</protein>
<gene>
    <name evidence="4" type="ORF">CYMTET_54657</name>
</gene>
<organism evidence="4 5">
    <name type="scientific">Cymbomonas tetramitiformis</name>
    <dbReference type="NCBI Taxonomy" id="36881"/>
    <lineage>
        <taxon>Eukaryota</taxon>
        <taxon>Viridiplantae</taxon>
        <taxon>Chlorophyta</taxon>
        <taxon>Pyramimonadophyceae</taxon>
        <taxon>Pyramimonadales</taxon>
        <taxon>Pyramimonadaceae</taxon>
        <taxon>Cymbomonas</taxon>
    </lineage>
</organism>
<reference evidence="4 5" key="1">
    <citation type="journal article" date="2015" name="Genome Biol. Evol.">
        <title>Comparative Genomics of a Bacterivorous Green Alga Reveals Evolutionary Causalities and Consequences of Phago-Mixotrophic Mode of Nutrition.</title>
        <authorList>
            <person name="Burns J.A."/>
            <person name="Paasch A."/>
            <person name="Narechania A."/>
            <person name="Kim E."/>
        </authorList>
    </citation>
    <scope>NUCLEOTIDE SEQUENCE [LARGE SCALE GENOMIC DNA]</scope>
    <source>
        <strain evidence="4 5">PLY_AMNH</strain>
    </source>
</reference>
<dbReference type="InterPro" id="IPR011992">
    <property type="entry name" value="EF-hand-dom_pair"/>
</dbReference>
<keyword evidence="1" id="KW-0175">Coiled coil</keyword>
<evidence type="ECO:0000256" key="2">
    <source>
        <dbReference type="SAM" id="MobiDB-lite"/>
    </source>
</evidence>
<dbReference type="AlphaFoldDB" id="A0AAE0BEG9"/>
<feature type="coiled-coil region" evidence="1">
    <location>
        <begin position="211"/>
        <end position="238"/>
    </location>
</feature>
<keyword evidence="5" id="KW-1185">Reference proteome</keyword>
<dbReference type="InterPro" id="IPR002048">
    <property type="entry name" value="EF_hand_dom"/>
</dbReference>
<proteinExistence type="predicted"/>